<feature type="compositionally biased region" description="Basic and acidic residues" evidence="4">
    <location>
        <begin position="1540"/>
        <end position="1549"/>
    </location>
</feature>
<feature type="region of interest" description="Disordered" evidence="4">
    <location>
        <begin position="1472"/>
        <end position="1506"/>
    </location>
</feature>
<proteinExistence type="predicted"/>
<dbReference type="GO" id="GO:0005813">
    <property type="term" value="C:centrosome"/>
    <property type="evidence" value="ECO:0007669"/>
    <property type="project" value="UniProtKB-SubCell"/>
</dbReference>
<dbReference type="GO" id="GO:0005829">
    <property type="term" value="C:cytosol"/>
    <property type="evidence" value="ECO:0007669"/>
    <property type="project" value="TreeGrafter"/>
</dbReference>
<organism evidence="6 7">
    <name type="scientific">Holothuria leucospilota</name>
    <name type="common">Black long sea cucumber</name>
    <name type="synonym">Mertensiothuria leucospilota</name>
    <dbReference type="NCBI Taxonomy" id="206669"/>
    <lineage>
        <taxon>Eukaryota</taxon>
        <taxon>Metazoa</taxon>
        <taxon>Echinodermata</taxon>
        <taxon>Eleutherozoa</taxon>
        <taxon>Echinozoa</taxon>
        <taxon>Holothuroidea</taxon>
        <taxon>Aspidochirotacea</taxon>
        <taxon>Aspidochirotida</taxon>
        <taxon>Holothuriidae</taxon>
        <taxon>Holothuria</taxon>
    </lineage>
</organism>
<feature type="region of interest" description="Disordered" evidence="4">
    <location>
        <begin position="885"/>
        <end position="920"/>
    </location>
</feature>
<evidence type="ECO:0000256" key="2">
    <source>
        <dbReference type="ARBA" id="ARBA00022490"/>
    </source>
</evidence>
<feature type="compositionally biased region" description="Polar residues" evidence="4">
    <location>
        <begin position="218"/>
        <end position="231"/>
    </location>
</feature>
<feature type="compositionally biased region" description="Basic and acidic residues" evidence="4">
    <location>
        <begin position="201"/>
        <end position="217"/>
    </location>
</feature>
<sequence>MFAMAAQDSPRRSRTPKKRSWYALVPEHVELSPSRSCSPASRRSSESSRSASPAPSLTKSHGLLEYSSPSQSASLEEGPLDQTKENGKQASLVLESKSEEMRPSASLVSEYFDAKQSLSAVDVTGGITRESFPLVEGEITQESSVSLEMTTEPSGSETSQVQGEHEVKMDRLAEVRETVEEKVAEASSVPIVDSNVHEVEDAKSFSKVDTERTDMGSKDNSVTLSQHSFNVSEAADDTVGNKRLEVEEASKDEDELLKHEQVMEQDVPTSQPSGVTSDENVEAHGSLDEKYLRVSDQMDPQVSADGSERQEDEFLDEVELKHPTLLDTSASKQEDMLDGQVVSGPPHVPISHSESHEDSHTDQERSSSSQDSQNITKSGSLSGDSLPDEGRMRGSQVQLPLDLNSLQPLSQSPPAASRSGVVLSQSVEVARQINQHSEADASSEEVKVSSSSSAPLQSTSSYIKYPPELQSRPVSHESALHQADSGRESVGDSRLIRPSDLYGSPRGQDLEDSLARKVAQLLIESGQITFKPKEKQHDASKVSTRSSSCSGSPDSIEGSITPSSQKDFPDGRDTFSRRDSLNNKERSGRESPESSVSSCTDSLALHVQQLLRESEHLRTKIPGREVGHGVSSGRRDSANTSDMSTSSSVKRIIRKVNANLPGSDSDYDVGAGQRPEGQGKGTETNAEFGRESPRIVNVHGAEYRGSTQSSPRSYGSHGKNSPYHSDSGRESPRYQGEVNRGSPSQVRSTKISRPLSQVSQERGRPSEGSFSSSHTRDSLSQRVQNILASTEYVEGVIPRYQSQEGETFYPLETGPQHYSPSRTKSHGTVNGHQERSPLYQKQDPVSDRHRFQGSEDAESVARRVQAILMEEAPQERVDRILQEAGIPYSEDSPYTSPLESEQESRAASYHTAASVPGGSHADGIENFGALEKARAVLENQLQRVSERTFDHSIVWETPGKHRRGTEDVQEKGPPVRPVEAWADFRAPARSDQQYSPAPVESPQHTFADPQVVSYPHSESIPRADEEYYSLPPSTTVIRRDQRSSYDSQEATGARPRSYPQADASRGPSYHRSYSTPDGQSGIPRRTIPTPSAIPRMSHGRSSSLGKATDFVSQRPSSQEYPHEPELYSLPSQRPMSATFPRSHDRSRRITFGSSVHSVSGSSPPSSSRVSRGTSPDGNILHPYRPPGSAETMYTYQVDQGGRDAYSSTINSSTTMESTHTGSDDAQPPAFPAHVLGSRKDPPRGDGSFIPRMSPRDYSTAPGEARGHIVKGSKLPTMRRESSPDPSAVIGRDITGTKPLDIPLDLSRPRRERLEDPRLSSSAPGRASPSMKPDYPQGQAFPDEPHGVERDVHYGRLPSQDPRLERTSAFAYTGNRGSTGQEVYGRGRRSEVPGSYSREVLTDVLQDEDDKLAQADDMWRQYQQLKGHQHQDGKEVEGISGASSIDESRIKRLASLVRDPVGHTARNIAQEVGLEEDRKADRRREVDPKENQVTDLLKSDHGTREKGGIVTQLDDGLDSVHTEQISRKAQTSFVVDFPTENESRGKEVQPAKKQKTSKMIPPTGIPQRDMRPKKKIIPKAVTPTKRKAITQEVYEASPDVTEPSPEAVLSDLSLDSEQLLLLLGSHGIKKLSSKLLNLQQRIEKQKEHHRKQYGGQKSRKPKHTVGKKKTIPRPAHASTPAEPPDAELVKEVAEIVRGKVEEEDRTTSTVSSLTVASRQISEPDSVPESSSESTLIDTRHISKTERKPQVRQLPKDDSEVEYRTSEAESDVSVLCSCRPVLRRPRSAQERGRSEPETGIPQRIDLGGVFKRPNGVAPRTSSRIPVKDYGGRLPDGDNRNHVSPTPTKKIPRGTAFTIDLSQEDQTSRSRHDKDVTEEKGVLTDVPEKSRDERRALVEKRGALKMVNKENVTPKPSKLTPPGIAWFQPLSKKMPWQEERPRPKPMIISALQEDPKTGKLSLQDAFLRHRPDFISQCRERQRKMKLAAEERHIQASMELERVRLFEEQKAKKANPLAHPYSDQLHKPAKRNLSRREMKQQTQKIYSRLPEVVRKKEENKKEIINQTNRLRAQIYRKKLSDRLKAGWPNQ</sequence>
<feature type="compositionally biased region" description="Basic and acidic residues" evidence="4">
    <location>
        <begin position="281"/>
        <end position="293"/>
    </location>
</feature>
<dbReference type="PANTHER" id="PTHR21553">
    <property type="entry name" value="ALMS1-RELATED"/>
    <property type="match status" value="1"/>
</dbReference>
<feature type="compositionally biased region" description="Polar residues" evidence="4">
    <location>
        <begin position="816"/>
        <end position="831"/>
    </location>
</feature>
<feature type="compositionally biased region" description="Low complexity" evidence="4">
    <location>
        <begin position="32"/>
        <end position="56"/>
    </location>
</feature>
<feature type="compositionally biased region" description="Basic and acidic residues" evidence="4">
    <location>
        <begin position="353"/>
        <end position="365"/>
    </location>
</feature>
<feature type="region of interest" description="Disordered" evidence="4">
    <location>
        <begin position="529"/>
        <end position="601"/>
    </location>
</feature>
<feature type="compositionally biased region" description="Basic and acidic residues" evidence="4">
    <location>
        <begin position="1306"/>
        <end position="1317"/>
    </location>
</feature>
<feature type="compositionally biased region" description="Basic and acidic residues" evidence="4">
    <location>
        <begin position="1863"/>
        <end position="1889"/>
    </location>
</feature>
<keyword evidence="2" id="KW-0963">Cytoplasm</keyword>
<evidence type="ECO:0000256" key="3">
    <source>
        <dbReference type="ARBA" id="ARBA00023212"/>
    </source>
</evidence>
<feature type="domain" description="ALMS motif" evidence="5">
    <location>
        <begin position="1956"/>
        <end position="2080"/>
    </location>
</feature>
<dbReference type="OrthoDB" id="10072597at2759"/>
<evidence type="ECO:0000259" key="5">
    <source>
        <dbReference type="Pfam" id="PF15309"/>
    </source>
</evidence>
<evidence type="ECO:0000313" key="7">
    <source>
        <dbReference type="Proteomes" id="UP001152320"/>
    </source>
</evidence>
<feature type="compositionally biased region" description="Basic residues" evidence="4">
    <location>
        <begin position="1646"/>
        <end position="1670"/>
    </location>
</feature>
<feature type="compositionally biased region" description="Basic and acidic residues" evidence="4">
    <location>
        <begin position="1785"/>
        <end position="1794"/>
    </location>
</feature>
<reference evidence="6" key="1">
    <citation type="submission" date="2021-10" db="EMBL/GenBank/DDBJ databases">
        <title>Tropical sea cucumber genome reveals ecological adaptation and Cuvierian tubules defense mechanism.</title>
        <authorList>
            <person name="Chen T."/>
        </authorList>
    </citation>
    <scope>NUCLEOTIDE SEQUENCE</scope>
    <source>
        <strain evidence="6">Nanhai2018</strain>
        <tissue evidence="6">Muscle</tissue>
    </source>
</reference>
<dbReference type="Pfam" id="PF15309">
    <property type="entry name" value="ALMS_motif"/>
    <property type="match status" value="1"/>
</dbReference>
<evidence type="ECO:0000256" key="4">
    <source>
        <dbReference type="SAM" id="MobiDB-lite"/>
    </source>
</evidence>
<name>A0A9Q1BH63_HOLLE</name>
<dbReference type="GO" id="GO:0046599">
    <property type="term" value="P:regulation of centriole replication"/>
    <property type="evidence" value="ECO:0007669"/>
    <property type="project" value="TreeGrafter"/>
</dbReference>
<feature type="compositionally biased region" description="Polar residues" evidence="4">
    <location>
        <begin position="541"/>
        <end position="566"/>
    </location>
</feature>
<feature type="compositionally biased region" description="Polar residues" evidence="4">
    <location>
        <begin position="741"/>
        <end position="760"/>
    </location>
</feature>
<feature type="compositionally biased region" description="Polar residues" evidence="4">
    <location>
        <begin position="422"/>
        <end position="436"/>
    </location>
</feature>
<comment type="subcellular location">
    <subcellularLocation>
        <location evidence="1">Cytoplasm</location>
        <location evidence="1">Cytoskeleton</location>
        <location evidence="1">Microtubule organizing center</location>
        <location evidence="1">Centrosome</location>
    </subcellularLocation>
</comment>
<feature type="compositionally biased region" description="Polar residues" evidence="4">
    <location>
        <begin position="705"/>
        <end position="724"/>
    </location>
</feature>
<dbReference type="InterPro" id="IPR029299">
    <property type="entry name" value="ALMS_motif"/>
</dbReference>
<feature type="region of interest" description="Disordered" evidence="4">
    <location>
        <begin position="138"/>
        <end position="167"/>
    </location>
</feature>
<protein>
    <submittedName>
        <fullName evidence="6">Alstrom syndrome protein 1</fullName>
    </submittedName>
</protein>
<keyword evidence="3" id="KW-0206">Cytoskeleton</keyword>
<feature type="compositionally biased region" description="Basic and acidic residues" evidence="4">
    <location>
        <begin position="844"/>
        <end position="853"/>
    </location>
</feature>
<feature type="compositionally biased region" description="Polar residues" evidence="4">
    <location>
        <begin position="1099"/>
        <end position="1119"/>
    </location>
</feature>
<feature type="compositionally biased region" description="Basic and acidic residues" evidence="4">
    <location>
        <begin position="567"/>
        <end position="592"/>
    </location>
</feature>
<dbReference type="GO" id="GO:0008017">
    <property type="term" value="F:microtubule binding"/>
    <property type="evidence" value="ECO:0007669"/>
    <property type="project" value="TreeGrafter"/>
</dbReference>
<feature type="compositionally biased region" description="Basic and acidic residues" evidence="4">
    <location>
        <begin position="1736"/>
        <end position="1765"/>
    </location>
</feature>
<feature type="region of interest" description="Disordered" evidence="4">
    <location>
        <begin position="201"/>
        <end position="509"/>
    </location>
</feature>
<feature type="compositionally biased region" description="Basic and acidic residues" evidence="4">
    <location>
        <begin position="614"/>
        <end position="637"/>
    </location>
</feature>
<feature type="compositionally biased region" description="Low complexity" evidence="4">
    <location>
        <begin position="1706"/>
        <end position="1732"/>
    </location>
</feature>
<feature type="region of interest" description="Disordered" evidence="4">
    <location>
        <begin position="1"/>
        <end position="103"/>
    </location>
</feature>
<keyword evidence="7" id="KW-1185">Reference proteome</keyword>
<feature type="compositionally biased region" description="Basic and acidic residues" evidence="4">
    <location>
        <begin position="531"/>
        <end position="540"/>
    </location>
</feature>
<comment type="caution">
    <text evidence="6">The sequence shown here is derived from an EMBL/GenBank/DDBJ whole genome shotgun (WGS) entry which is preliminary data.</text>
</comment>
<feature type="compositionally biased region" description="Polar residues" evidence="4">
    <location>
        <begin position="267"/>
        <end position="278"/>
    </location>
</feature>
<feature type="compositionally biased region" description="Low complexity" evidence="4">
    <location>
        <begin position="448"/>
        <end position="461"/>
    </location>
</feature>
<feature type="compositionally biased region" description="Polar residues" evidence="4">
    <location>
        <begin position="140"/>
        <end position="162"/>
    </location>
</feature>
<feature type="region of interest" description="Disordered" evidence="4">
    <location>
        <begin position="1781"/>
        <end position="1889"/>
    </location>
</feature>
<feature type="region of interest" description="Disordered" evidence="4">
    <location>
        <begin position="1640"/>
        <end position="1767"/>
    </location>
</feature>
<accession>A0A9Q1BH63</accession>
<feature type="region of interest" description="Disordered" evidence="4">
    <location>
        <begin position="804"/>
        <end position="858"/>
    </location>
</feature>
<feature type="compositionally biased region" description="Basic and acidic residues" evidence="4">
    <location>
        <begin position="239"/>
        <end position="249"/>
    </location>
</feature>
<dbReference type="Proteomes" id="UP001152320">
    <property type="component" value="Chromosome 17"/>
</dbReference>
<evidence type="ECO:0000256" key="1">
    <source>
        <dbReference type="ARBA" id="ARBA00004300"/>
    </source>
</evidence>
<feature type="compositionally biased region" description="Basic and acidic residues" evidence="4">
    <location>
        <begin position="1474"/>
        <end position="1506"/>
    </location>
</feature>
<feature type="compositionally biased region" description="Low complexity" evidence="4">
    <location>
        <begin position="638"/>
        <end position="648"/>
    </location>
</feature>
<feature type="region of interest" description="Disordered" evidence="4">
    <location>
        <begin position="614"/>
        <end position="782"/>
    </location>
</feature>
<dbReference type="GO" id="GO:0005814">
    <property type="term" value="C:centriole"/>
    <property type="evidence" value="ECO:0007669"/>
    <property type="project" value="TreeGrafter"/>
</dbReference>
<feature type="region of interest" description="Disordered" evidence="4">
    <location>
        <begin position="955"/>
        <end position="1391"/>
    </location>
</feature>
<gene>
    <name evidence="6" type="ORF">HOLleu_33341</name>
</gene>
<feature type="compositionally biased region" description="Polar residues" evidence="4">
    <location>
        <begin position="404"/>
        <end position="414"/>
    </location>
</feature>
<feature type="compositionally biased region" description="Basic and acidic residues" evidence="4">
    <location>
        <begin position="1342"/>
        <end position="1353"/>
    </location>
</feature>
<feature type="compositionally biased region" description="Basic and acidic residues" evidence="4">
    <location>
        <begin position="474"/>
        <end position="497"/>
    </location>
</feature>
<dbReference type="PANTHER" id="PTHR21553:SF36">
    <property type="entry name" value="ALMS1 CENTROSOME AND BASAL BODY-ASSOCIATED PROTEIN-RELATED"/>
    <property type="match status" value="1"/>
</dbReference>
<dbReference type="EMBL" id="JAIZAY010000017">
    <property type="protein sequence ID" value="KAJ8025713.1"/>
    <property type="molecule type" value="Genomic_DNA"/>
</dbReference>
<feature type="compositionally biased region" description="Basic and acidic residues" evidence="4">
    <location>
        <begin position="1823"/>
        <end position="1838"/>
    </location>
</feature>
<feature type="compositionally biased region" description="Polar residues" evidence="4">
    <location>
        <begin position="1205"/>
        <end position="1220"/>
    </location>
</feature>
<evidence type="ECO:0000313" key="6">
    <source>
        <dbReference type="EMBL" id="KAJ8025713.1"/>
    </source>
</evidence>
<feature type="compositionally biased region" description="Low complexity" evidence="4">
    <location>
        <begin position="1152"/>
        <end position="1175"/>
    </location>
</feature>
<feature type="compositionally biased region" description="Polar residues" evidence="4">
    <location>
        <begin position="374"/>
        <end position="383"/>
    </location>
</feature>
<feature type="compositionally biased region" description="Basic and acidic residues" evidence="4">
    <location>
        <begin position="1686"/>
        <end position="1705"/>
    </location>
</feature>
<feature type="region of interest" description="Disordered" evidence="4">
    <location>
        <begin position="1538"/>
        <end position="1584"/>
    </location>
</feature>